<dbReference type="InterPro" id="IPR024492">
    <property type="entry name" value="DUF2764"/>
</dbReference>
<reference evidence="1" key="1">
    <citation type="journal article" date="2020" name="mSystems">
        <title>Genome- and Community-Level Interaction Insights into Carbon Utilization and Element Cycling Functions of Hydrothermarchaeota in Hydrothermal Sediment.</title>
        <authorList>
            <person name="Zhou Z."/>
            <person name="Liu Y."/>
            <person name="Xu W."/>
            <person name="Pan J."/>
            <person name="Luo Z.H."/>
            <person name="Li M."/>
        </authorList>
    </citation>
    <scope>NUCLEOTIDE SEQUENCE [LARGE SCALE GENOMIC DNA]</scope>
    <source>
        <strain evidence="1">HyVt-219</strain>
    </source>
</reference>
<protein>
    <submittedName>
        <fullName evidence="1">DUF2764 family protein</fullName>
    </submittedName>
</protein>
<accession>A0A7V0QT81</accession>
<name>A0A7V0QT81_UNCAE</name>
<dbReference type="Pfam" id="PF10962">
    <property type="entry name" value="DUF2764"/>
    <property type="match status" value="1"/>
</dbReference>
<comment type="caution">
    <text evidence="1">The sequence shown here is derived from an EMBL/GenBank/DDBJ whole genome shotgun (WGS) entry which is preliminary data.</text>
</comment>
<evidence type="ECO:0000313" key="1">
    <source>
        <dbReference type="EMBL" id="HDN84633.1"/>
    </source>
</evidence>
<dbReference type="AlphaFoldDB" id="A0A7V0QT81"/>
<gene>
    <name evidence="1" type="ORF">ENG47_02590</name>
</gene>
<proteinExistence type="predicted"/>
<dbReference type="Proteomes" id="UP000885660">
    <property type="component" value="Unassembled WGS sequence"/>
</dbReference>
<organism evidence="1">
    <name type="scientific">Aerophobetes bacterium</name>
    <dbReference type="NCBI Taxonomy" id="2030807"/>
    <lineage>
        <taxon>Bacteria</taxon>
        <taxon>Candidatus Aerophobota</taxon>
    </lineage>
</organism>
<sequence>MDKYYYLVAQLPFLEFGKESYISRQEFLEEAKRWLNEKEFSLLSQADINNLSLEEGYPEVLREYIEFERELRQKLASLRKALKKGQNYSLPEILKSLGKEDTPLEIEKYLLQLRWRFIEEKEVGHYFDLSFLILYFLKIQILERLFTFNKEKGKVKFNLLCKVNLLG</sequence>
<dbReference type="EMBL" id="DRBC01000154">
    <property type="protein sequence ID" value="HDN84633.1"/>
    <property type="molecule type" value="Genomic_DNA"/>
</dbReference>